<sequence length="287" mass="32137">MKSVALILILLLTFSVSGCTEQAGPNEGEDTSKKVTFGYVLWDGEVASTNVMQQVLEMKGYEVDIVAVDLEELYRGLSQGDIDFTTSAWLPVTQEKYWNQYGDQIVYVSHNLEGCRLGLVVPAYVEIDSIEDLNANKEAFDSKIIGIDPDAGIMYNAENAIVVYGLDYTLVPGSTASMTSDLGRSIADKEPIVVTLWSPHGAFSRWDLKYLDDPEKVFGYEDNVDTLTRVGFEEDMPGVYDVLTRFHWSHEDVQFVMLNMENGMSPEEAAAKWIENNPEKVNEWLGE</sequence>
<dbReference type="Gene3D" id="3.10.105.10">
    <property type="entry name" value="Dipeptide-binding Protein, Domain 3"/>
    <property type="match status" value="2"/>
</dbReference>
<evidence type="ECO:0000256" key="3">
    <source>
        <dbReference type="ARBA" id="ARBA00022475"/>
    </source>
</evidence>
<protein>
    <submittedName>
        <fullName evidence="6">Glycine betaine ABC transporter substrate-binding protein</fullName>
    </submittedName>
</protein>
<dbReference type="Pfam" id="PF04069">
    <property type="entry name" value="OpuAC"/>
    <property type="match status" value="1"/>
</dbReference>
<reference evidence="6 7" key="1">
    <citation type="submission" date="2024-04" db="EMBL/GenBank/DDBJ databases">
        <title>Methanococcoides sp. LMO-2.</title>
        <authorList>
            <person name="Liang L."/>
        </authorList>
    </citation>
    <scope>NUCLEOTIDE SEQUENCE [LARGE SCALE GENOMIC DNA]</scope>
    <source>
        <strain evidence="6 7">LMO-2</strain>
    </source>
</reference>
<name>A0ABU9KQD2_9EURY</name>
<dbReference type="EMBL" id="JBCAUS010000002">
    <property type="protein sequence ID" value="MEL4304592.1"/>
    <property type="molecule type" value="Genomic_DNA"/>
</dbReference>
<evidence type="ECO:0000256" key="1">
    <source>
        <dbReference type="ARBA" id="ARBA00004236"/>
    </source>
</evidence>
<evidence type="ECO:0000313" key="7">
    <source>
        <dbReference type="Proteomes" id="UP001396646"/>
    </source>
</evidence>
<accession>A0ABU9KQD2</accession>
<evidence type="ECO:0000313" key="6">
    <source>
        <dbReference type="EMBL" id="MEL4304592.1"/>
    </source>
</evidence>
<evidence type="ECO:0000256" key="4">
    <source>
        <dbReference type="ARBA" id="ARBA00023136"/>
    </source>
</evidence>
<gene>
    <name evidence="6" type="ORF">WOA13_01890</name>
</gene>
<dbReference type="PANTHER" id="PTHR47737">
    <property type="entry name" value="GLYCINE BETAINE/PROLINE BETAINE TRANSPORT SYSTEM PERMEASE PROTEIN PROW"/>
    <property type="match status" value="1"/>
</dbReference>
<dbReference type="Gene3D" id="3.40.190.100">
    <property type="entry name" value="Glycine betaine-binding periplasmic protein, domain 2"/>
    <property type="match status" value="1"/>
</dbReference>
<dbReference type="InterPro" id="IPR007210">
    <property type="entry name" value="ABC_Gly_betaine_transp_sub-bd"/>
</dbReference>
<organism evidence="6 7">
    <name type="scientific">Methanococcoides cohabitans</name>
    <dbReference type="NCBI Taxonomy" id="3136559"/>
    <lineage>
        <taxon>Archaea</taxon>
        <taxon>Methanobacteriati</taxon>
        <taxon>Methanobacteriota</taxon>
        <taxon>Stenosarchaea group</taxon>
        <taxon>Methanomicrobia</taxon>
        <taxon>Methanosarcinales</taxon>
        <taxon>Methanosarcinaceae</taxon>
        <taxon>Methanococcoides</taxon>
    </lineage>
</organism>
<dbReference type="SUPFAM" id="SSF53850">
    <property type="entry name" value="Periplasmic binding protein-like II"/>
    <property type="match status" value="1"/>
</dbReference>
<keyword evidence="2" id="KW-0813">Transport</keyword>
<evidence type="ECO:0000256" key="2">
    <source>
        <dbReference type="ARBA" id="ARBA00022448"/>
    </source>
</evidence>
<keyword evidence="4" id="KW-0472">Membrane</keyword>
<proteinExistence type="predicted"/>
<dbReference type="Proteomes" id="UP001396646">
    <property type="component" value="Unassembled WGS sequence"/>
</dbReference>
<feature type="domain" description="ABC-type glycine betaine transport system substrate-binding" evidence="5">
    <location>
        <begin position="33"/>
        <end position="276"/>
    </location>
</feature>
<dbReference type="PROSITE" id="PS51257">
    <property type="entry name" value="PROKAR_LIPOPROTEIN"/>
    <property type="match status" value="1"/>
</dbReference>
<comment type="subcellular location">
    <subcellularLocation>
        <location evidence="1">Cell membrane</location>
    </subcellularLocation>
</comment>
<dbReference type="CDD" id="cd13639">
    <property type="entry name" value="PBP2_OpuAC_like"/>
    <property type="match status" value="1"/>
</dbReference>
<keyword evidence="3" id="KW-1003">Cell membrane</keyword>
<dbReference type="RefSeq" id="WP_342126309.1">
    <property type="nucleotide sequence ID" value="NZ_JBCAUS010000002.1"/>
</dbReference>
<evidence type="ECO:0000259" key="5">
    <source>
        <dbReference type="Pfam" id="PF04069"/>
    </source>
</evidence>
<dbReference type="PANTHER" id="PTHR47737:SF1">
    <property type="entry name" value="GLYCINE BETAINE_PROLINE BETAINE TRANSPORT SYSTEM PERMEASE PROTEIN PROW"/>
    <property type="match status" value="1"/>
</dbReference>
<keyword evidence="7" id="KW-1185">Reference proteome</keyword>
<comment type="caution">
    <text evidence="6">The sequence shown here is derived from an EMBL/GenBank/DDBJ whole genome shotgun (WGS) entry which is preliminary data.</text>
</comment>